<comment type="caution">
    <text evidence="1">The sequence shown here is derived from an EMBL/GenBank/DDBJ whole genome shotgun (WGS) entry which is preliminary data.</text>
</comment>
<name>A0A9X9LRN0_GULGU</name>
<evidence type="ECO:0008006" key="3">
    <source>
        <dbReference type="Google" id="ProtNLM"/>
    </source>
</evidence>
<dbReference type="InterPro" id="IPR016039">
    <property type="entry name" value="Thiolase-like"/>
</dbReference>
<evidence type="ECO:0000313" key="2">
    <source>
        <dbReference type="Proteomes" id="UP000269945"/>
    </source>
</evidence>
<protein>
    <recommendedName>
        <fullName evidence="3">Thiolase N-terminal domain-containing protein</fullName>
    </recommendedName>
</protein>
<dbReference type="Proteomes" id="UP000269945">
    <property type="component" value="Unassembled WGS sequence"/>
</dbReference>
<dbReference type="EMBL" id="CYRY02013296">
    <property type="protein sequence ID" value="VCW83980.1"/>
    <property type="molecule type" value="Genomic_DNA"/>
</dbReference>
<organism evidence="1 2">
    <name type="scientific">Gulo gulo</name>
    <name type="common">Wolverine</name>
    <name type="synonym">Gluton</name>
    <dbReference type="NCBI Taxonomy" id="48420"/>
    <lineage>
        <taxon>Eukaryota</taxon>
        <taxon>Metazoa</taxon>
        <taxon>Chordata</taxon>
        <taxon>Craniata</taxon>
        <taxon>Vertebrata</taxon>
        <taxon>Euteleostomi</taxon>
        <taxon>Mammalia</taxon>
        <taxon>Eutheria</taxon>
        <taxon>Laurasiatheria</taxon>
        <taxon>Carnivora</taxon>
        <taxon>Caniformia</taxon>
        <taxon>Musteloidea</taxon>
        <taxon>Mustelidae</taxon>
        <taxon>Guloninae</taxon>
        <taxon>Gulo</taxon>
    </lineage>
</organism>
<evidence type="ECO:0000313" key="1">
    <source>
        <dbReference type="EMBL" id="VCW83980.1"/>
    </source>
</evidence>
<dbReference type="AlphaFoldDB" id="A0A9X9LRN0"/>
<accession>A0A9X9LRN0</accession>
<keyword evidence="2" id="KW-1185">Reference proteome</keyword>
<dbReference type="GO" id="GO:0016746">
    <property type="term" value="F:acyltransferase activity"/>
    <property type="evidence" value="ECO:0007669"/>
    <property type="project" value="InterPro"/>
</dbReference>
<proteinExistence type="predicted"/>
<gene>
    <name evidence="1" type="ORF">BN2614_LOCUS1</name>
</gene>
<dbReference type="Gene3D" id="3.40.47.10">
    <property type="match status" value="1"/>
</dbReference>
<sequence length="68" mass="7362">MLPVASQNLPQRLVFVVGVGMTKFMKPGLENSRGYPDLAKEAAQKALADAQIPYSVVEQACIGYVYGM</sequence>
<reference evidence="1 2" key="1">
    <citation type="submission" date="2018-10" db="EMBL/GenBank/DDBJ databases">
        <authorList>
            <person name="Ekblom R."/>
            <person name="Jareborg N."/>
        </authorList>
    </citation>
    <scope>NUCLEOTIDE SEQUENCE [LARGE SCALE GENOMIC DNA]</scope>
    <source>
        <tissue evidence="1">Muscle</tissue>
    </source>
</reference>
<dbReference type="SUPFAM" id="SSF53901">
    <property type="entry name" value="Thiolase-like"/>
    <property type="match status" value="1"/>
</dbReference>